<dbReference type="InterPro" id="IPR052360">
    <property type="entry name" value="Transcr_Regulatory_Proteins"/>
</dbReference>
<keyword evidence="4" id="KW-0238">DNA-binding</keyword>
<dbReference type="CDD" id="cd00067">
    <property type="entry name" value="GAL4"/>
    <property type="match status" value="1"/>
</dbReference>
<dbReference type="OrthoDB" id="2593732at2759"/>
<dbReference type="VEuPathDB" id="FungiDB:An14g02410"/>
<sequence length="547" mass="61366">MSSSTMGVQEPAPKKRTRVSHTKVRTGCRTCRIRHKKCDETRPICRMCSSTGRICDGYQQTIDRRTRASKLRLASTSPSSTSSSSSTVSVPSLVSDLILHTNEIDLTRQERWYLDFFRRNTAFQCSGYFDDDFWLRLVHQVTEAEPAVRHAAIALSALHCNFERTTTGQGTIDSRLPLQQCVKAISSLRHQLAGGGVPSSANMEITLVTCVLFVSFMFLQGDTQSACCHLRGGLKLLKEWRSTGKPGYSTTGAVLMKVFARLQLQWSTFADEVFIEEVDSNRCDAPYMEINDLSLEEPTDSLEKAGSLLVRLGRLVLTPNSPDTFSPGYCTVLDSRRMAILNKLQCWTTELDNSMTCTGNTLLLRDSTILTVLKLWSEIIYIMAATETRLGGSETRFDAFHLNFGRAVALAKILLLSTPTQSTIPNFSIGMGIIPPLFFCAFKCRDWYIRREAVQLLRSCQRQEGLWTTPGAVIVLERLIDIESKGLMPGDLVPESRRIDSIHVSILPDDHKIGLWYRRSSRQMGLDGYVDIVSGMWEKVLLDYHVG</sequence>
<dbReference type="Proteomes" id="UP000068243">
    <property type="component" value="Unassembled WGS sequence"/>
</dbReference>
<dbReference type="GO" id="GO:0009893">
    <property type="term" value="P:positive regulation of metabolic process"/>
    <property type="evidence" value="ECO:0007669"/>
    <property type="project" value="UniProtKB-ARBA"/>
</dbReference>
<dbReference type="GO" id="GO:0003677">
    <property type="term" value="F:DNA binding"/>
    <property type="evidence" value="ECO:0007669"/>
    <property type="project" value="UniProtKB-KW"/>
</dbReference>
<evidence type="ECO:0000313" key="9">
    <source>
        <dbReference type="EMBL" id="GAQ42913.1"/>
    </source>
</evidence>
<dbReference type="PROSITE" id="PS50048">
    <property type="entry name" value="ZN2_CY6_FUNGAL_2"/>
    <property type="match status" value="1"/>
</dbReference>
<dbReference type="InterPro" id="IPR021858">
    <property type="entry name" value="Fun_TF"/>
</dbReference>
<evidence type="ECO:0000256" key="1">
    <source>
        <dbReference type="ARBA" id="ARBA00022723"/>
    </source>
</evidence>
<dbReference type="GO" id="GO:0008270">
    <property type="term" value="F:zinc ion binding"/>
    <property type="evidence" value="ECO:0007669"/>
    <property type="project" value="InterPro"/>
</dbReference>
<feature type="domain" description="Zn(2)-C6 fungal-type" evidence="8">
    <location>
        <begin position="27"/>
        <end position="55"/>
    </location>
</feature>
<dbReference type="SMART" id="SM00066">
    <property type="entry name" value="GAL4"/>
    <property type="match status" value="1"/>
</dbReference>
<dbReference type="SUPFAM" id="SSF57701">
    <property type="entry name" value="Zn2/Cys6 DNA-binding domain"/>
    <property type="match status" value="1"/>
</dbReference>
<dbReference type="Pfam" id="PF11951">
    <property type="entry name" value="Fungal_trans_2"/>
    <property type="match status" value="1"/>
</dbReference>
<evidence type="ECO:0000313" key="10">
    <source>
        <dbReference type="Proteomes" id="UP000068243"/>
    </source>
</evidence>
<dbReference type="AlphaFoldDB" id="A0A100IKI1"/>
<dbReference type="VEuPathDB" id="FungiDB:ASPNIDRAFT2_1181149"/>
<dbReference type="PaxDb" id="5061-CADANGAP00010959"/>
<evidence type="ECO:0000256" key="4">
    <source>
        <dbReference type="ARBA" id="ARBA00023125"/>
    </source>
</evidence>
<keyword evidence="3" id="KW-0805">Transcription regulation</keyword>
<evidence type="ECO:0000256" key="6">
    <source>
        <dbReference type="ARBA" id="ARBA00023242"/>
    </source>
</evidence>
<dbReference type="VEuPathDB" id="FungiDB:M747DRAFT_320187"/>
<evidence type="ECO:0000259" key="8">
    <source>
        <dbReference type="PROSITE" id="PS50048"/>
    </source>
</evidence>
<name>A0A100IKI1_ASPNG</name>
<keyword evidence="2" id="KW-0862">Zinc</keyword>
<evidence type="ECO:0000256" key="5">
    <source>
        <dbReference type="ARBA" id="ARBA00023163"/>
    </source>
</evidence>
<reference evidence="10" key="1">
    <citation type="journal article" date="2016" name="Genome Announc.">
        <title>Draft genome sequence of Aspergillus niger strain An76.</title>
        <authorList>
            <person name="Gong W."/>
            <person name="Cheng Z."/>
            <person name="Zhang H."/>
            <person name="Liu L."/>
            <person name="Gao P."/>
            <person name="Wang L."/>
        </authorList>
    </citation>
    <scope>NUCLEOTIDE SEQUENCE [LARGE SCALE GENOMIC DNA]</scope>
    <source>
        <strain evidence="10">An76</strain>
    </source>
</reference>
<dbReference type="Pfam" id="PF00172">
    <property type="entry name" value="Zn_clus"/>
    <property type="match status" value="1"/>
</dbReference>
<dbReference type="Gene3D" id="4.10.240.10">
    <property type="entry name" value="Zn(2)-C6 fungal-type DNA-binding domain"/>
    <property type="match status" value="1"/>
</dbReference>
<dbReference type="PANTHER" id="PTHR36206:SF4">
    <property type="entry name" value="HYPOTHETICAL CONSERVED PROTEIN (EUROFUNG)-RELATED"/>
    <property type="match status" value="1"/>
</dbReference>
<evidence type="ECO:0000256" key="2">
    <source>
        <dbReference type="ARBA" id="ARBA00022833"/>
    </source>
</evidence>
<dbReference type="OMA" id="AFKCRDW"/>
<gene>
    <name evidence="9" type="ORF">ABL_05574</name>
</gene>
<keyword evidence="5" id="KW-0804">Transcription</keyword>
<dbReference type="EMBL" id="BCMY01000008">
    <property type="protein sequence ID" value="GAQ42913.1"/>
    <property type="molecule type" value="Genomic_DNA"/>
</dbReference>
<dbReference type="InterPro" id="IPR001138">
    <property type="entry name" value="Zn2Cys6_DnaBD"/>
</dbReference>
<keyword evidence="6" id="KW-0539">Nucleus</keyword>
<dbReference type="VEuPathDB" id="FungiDB:ATCC64974_2130"/>
<dbReference type="InterPro" id="IPR036864">
    <property type="entry name" value="Zn2-C6_fun-type_DNA-bd_sf"/>
</dbReference>
<protein>
    <submittedName>
        <fullName evidence="9">Unnamed protein product</fullName>
    </submittedName>
</protein>
<dbReference type="PROSITE" id="PS00463">
    <property type="entry name" value="ZN2_CY6_FUNGAL_1"/>
    <property type="match status" value="1"/>
</dbReference>
<organism evidence="9 10">
    <name type="scientific">Aspergillus niger</name>
    <dbReference type="NCBI Taxonomy" id="5061"/>
    <lineage>
        <taxon>Eukaryota</taxon>
        <taxon>Fungi</taxon>
        <taxon>Dikarya</taxon>
        <taxon>Ascomycota</taxon>
        <taxon>Pezizomycotina</taxon>
        <taxon>Eurotiomycetes</taxon>
        <taxon>Eurotiomycetidae</taxon>
        <taxon>Eurotiales</taxon>
        <taxon>Aspergillaceae</taxon>
        <taxon>Aspergillus</taxon>
        <taxon>Aspergillus subgen. Circumdati</taxon>
    </lineage>
</organism>
<evidence type="ECO:0000256" key="3">
    <source>
        <dbReference type="ARBA" id="ARBA00023015"/>
    </source>
</evidence>
<evidence type="ECO:0000256" key="7">
    <source>
        <dbReference type="SAM" id="MobiDB-lite"/>
    </source>
</evidence>
<accession>A0A100IKI1</accession>
<feature type="region of interest" description="Disordered" evidence="7">
    <location>
        <begin position="1"/>
        <end position="21"/>
    </location>
</feature>
<dbReference type="PANTHER" id="PTHR36206">
    <property type="entry name" value="ASPERCRYPTIN BIOSYNTHESIS CLUSTER-SPECIFIC TRANSCRIPTION REGULATOR ATNN-RELATED"/>
    <property type="match status" value="1"/>
</dbReference>
<keyword evidence="1" id="KW-0479">Metal-binding</keyword>
<proteinExistence type="predicted"/>
<comment type="caution">
    <text evidence="9">The sequence shown here is derived from an EMBL/GenBank/DDBJ whole genome shotgun (WGS) entry which is preliminary data.</text>
</comment>
<dbReference type="GO" id="GO:0000981">
    <property type="term" value="F:DNA-binding transcription factor activity, RNA polymerase II-specific"/>
    <property type="evidence" value="ECO:0007669"/>
    <property type="project" value="InterPro"/>
</dbReference>